<evidence type="ECO:0000313" key="8">
    <source>
        <dbReference type="EMBL" id="RKD94046.1"/>
    </source>
</evidence>
<comment type="similarity">
    <text evidence="2">Belongs to the phospholipase D family.</text>
</comment>
<accession>A0A419WFB6</accession>
<evidence type="ECO:0000259" key="7">
    <source>
        <dbReference type="PROSITE" id="PS50035"/>
    </source>
</evidence>
<evidence type="ECO:0000256" key="6">
    <source>
        <dbReference type="ARBA" id="ARBA00023098"/>
    </source>
</evidence>
<comment type="caution">
    <text evidence="8">The sequence shown here is derived from an EMBL/GenBank/DDBJ whole genome shotgun (WGS) entry which is preliminary data.</text>
</comment>
<dbReference type="GO" id="GO:0016891">
    <property type="term" value="F:RNA endonuclease activity producing 5'-phosphomonoesters, hydrolytic mechanism"/>
    <property type="evidence" value="ECO:0007669"/>
    <property type="project" value="TreeGrafter"/>
</dbReference>
<dbReference type="GO" id="GO:0006793">
    <property type="term" value="P:phosphorus metabolic process"/>
    <property type="evidence" value="ECO:0007669"/>
    <property type="project" value="UniProtKB-ARBA"/>
</dbReference>
<dbReference type="EC" id="3.1.4.4" evidence="3"/>
<organism evidence="8 9">
    <name type="scientific">Marinifilum flexuosum</name>
    <dbReference type="NCBI Taxonomy" id="1117708"/>
    <lineage>
        <taxon>Bacteria</taxon>
        <taxon>Pseudomonadati</taxon>
        <taxon>Bacteroidota</taxon>
        <taxon>Bacteroidia</taxon>
        <taxon>Marinilabiliales</taxon>
        <taxon>Marinifilaceae</taxon>
    </lineage>
</organism>
<dbReference type="RefSeq" id="WP_120241877.1">
    <property type="nucleotide sequence ID" value="NZ_RAPQ01000015.1"/>
</dbReference>
<name>A0A419WFB6_9BACT</name>
<evidence type="ECO:0000256" key="4">
    <source>
        <dbReference type="ARBA" id="ARBA00022801"/>
    </source>
</evidence>
<gene>
    <name evidence="8" type="ORF">BXY64_4208</name>
</gene>
<dbReference type="PROSITE" id="PS50035">
    <property type="entry name" value="PLD"/>
    <property type="match status" value="1"/>
</dbReference>
<evidence type="ECO:0000313" key="9">
    <source>
        <dbReference type="Proteomes" id="UP000284531"/>
    </source>
</evidence>
<dbReference type="SUPFAM" id="SSF56024">
    <property type="entry name" value="Phospholipase D/nuclease"/>
    <property type="match status" value="2"/>
</dbReference>
<dbReference type="PANTHER" id="PTHR43856:SF1">
    <property type="entry name" value="MITOCHONDRIAL CARDIOLIPIN HYDROLASE"/>
    <property type="match status" value="1"/>
</dbReference>
<comment type="catalytic activity">
    <reaction evidence="1">
        <text>a 1,2-diacyl-sn-glycero-3-phosphocholine + H2O = a 1,2-diacyl-sn-glycero-3-phosphate + choline + H(+)</text>
        <dbReference type="Rhea" id="RHEA:14445"/>
        <dbReference type="ChEBI" id="CHEBI:15354"/>
        <dbReference type="ChEBI" id="CHEBI:15377"/>
        <dbReference type="ChEBI" id="CHEBI:15378"/>
        <dbReference type="ChEBI" id="CHEBI:57643"/>
        <dbReference type="ChEBI" id="CHEBI:58608"/>
        <dbReference type="EC" id="3.1.4.4"/>
    </reaction>
</comment>
<dbReference type="OrthoDB" id="9762009at2"/>
<evidence type="ECO:0000256" key="2">
    <source>
        <dbReference type="ARBA" id="ARBA00008664"/>
    </source>
</evidence>
<evidence type="ECO:0000256" key="3">
    <source>
        <dbReference type="ARBA" id="ARBA00012027"/>
    </source>
</evidence>
<keyword evidence="9" id="KW-1185">Reference proteome</keyword>
<dbReference type="EMBL" id="RAPQ01000015">
    <property type="protein sequence ID" value="RKD94046.1"/>
    <property type="molecule type" value="Genomic_DNA"/>
</dbReference>
<keyword evidence="5" id="KW-0442">Lipid degradation</keyword>
<keyword evidence="4" id="KW-0378">Hydrolase</keyword>
<protein>
    <recommendedName>
        <fullName evidence="3">phospholipase D</fullName>
        <ecNumber evidence="3">3.1.4.4</ecNumber>
    </recommendedName>
</protein>
<dbReference type="Pfam" id="PF13091">
    <property type="entry name" value="PLDc_2"/>
    <property type="match status" value="2"/>
</dbReference>
<dbReference type="CDD" id="cd09172">
    <property type="entry name" value="PLDc_Nuc_like_unchar1_1"/>
    <property type="match status" value="1"/>
</dbReference>
<dbReference type="AlphaFoldDB" id="A0A419WFB6"/>
<dbReference type="InterPro" id="IPR051406">
    <property type="entry name" value="PLD_domain"/>
</dbReference>
<reference evidence="8 9" key="1">
    <citation type="submission" date="2018-09" db="EMBL/GenBank/DDBJ databases">
        <title>Genomic Encyclopedia of Archaeal and Bacterial Type Strains, Phase II (KMG-II): from individual species to whole genera.</title>
        <authorList>
            <person name="Goeker M."/>
        </authorList>
    </citation>
    <scope>NUCLEOTIDE SEQUENCE [LARGE SCALE GENOMIC DNA]</scope>
    <source>
        <strain evidence="8 9">DSM 21950</strain>
    </source>
</reference>
<dbReference type="InterPro" id="IPR001736">
    <property type="entry name" value="PLipase_D/transphosphatidylase"/>
</dbReference>
<evidence type="ECO:0000256" key="5">
    <source>
        <dbReference type="ARBA" id="ARBA00022963"/>
    </source>
</evidence>
<dbReference type="InterPro" id="IPR025202">
    <property type="entry name" value="PLD-like_dom"/>
</dbReference>
<dbReference type="PANTHER" id="PTHR43856">
    <property type="entry name" value="CARDIOLIPIN HYDROLASE"/>
    <property type="match status" value="1"/>
</dbReference>
<dbReference type="Proteomes" id="UP000284531">
    <property type="component" value="Unassembled WGS sequence"/>
</dbReference>
<keyword evidence="6" id="KW-0443">Lipid metabolism</keyword>
<dbReference type="Gene3D" id="3.30.870.10">
    <property type="entry name" value="Endonuclease Chain A"/>
    <property type="match status" value="2"/>
</dbReference>
<dbReference type="GO" id="GO:0004630">
    <property type="term" value="F:phospholipase D activity"/>
    <property type="evidence" value="ECO:0007669"/>
    <property type="project" value="UniProtKB-EC"/>
</dbReference>
<dbReference type="GO" id="GO:0016042">
    <property type="term" value="P:lipid catabolic process"/>
    <property type="evidence" value="ECO:0007669"/>
    <property type="project" value="UniProtKB-KW"/>
</dbReference>
<sequence length="620" mass="70826">MKAFVQGEKISVQAIAGTHVVLLGLNTTEAGKKDLIGFGICRTDETTKRTIHLRGYQHFKDGQIGGDSMTNPIQSFLWGDYSTVPGRSYTYSITPFYGNPAKPEEDSMIKIKVLTEESEHKKHAVFFNRGVAGSQYYSEKFGQYRKYYHNEKYGRKYWEECIKPDDVPNHEAWDWLSRGLESAMINFIKQAKDSSYSIRASLYELTHIPVLEAFAESMEIGADVKIIHHSKTKTTRVVKKGKEVKVESLDEVGEAAYEAIEKIGIKEKENTWKWEKLFIRRTKAQISHNKFIVLLKDNKPVQVWTGSTNITEGGIFGQSNVGHIVRDPEVARNYFDYWTELSKDPKRKTSKGEEGISNWNVNYQKDLSGDPKKNTITPIFSPRLTTDMLKWYAERLGKAENSIHFTAAFGVSSEIGTELVQKPSDTTNGPVVRQVLLESKDSKEKSDEKKAKAKEAGKPIPLDYYDFIKIPNNQVVYGDLIKEWSDATDARTEVIQQEYLTGLNTYVDYLHTKYLLVDPLTDNPLVISGSANFSNASTVSNDENMLVIDGNTRVADIFLTEFVRLFRHFQNRNDFNSLSEDERFKALLLCENDSWTNKYFKKGTPEYDERLLFGTKKANY</sequence>
<feature type="domain" description="PLD phosphodiesterase" evidence="7">
    <location>
        <begin position="506"/>
        <end position="537"/>
    </location>
</feature>
<proteinExistence type="inferred from homology"/>
<evidence type="ECO:0000256" key="1">
    <source>
        <dbReference type="ARBA" id="ARBA00000798"/>
    </source>
</evidence>